<dbReference type="InterPro" id="IPR026971">
    <property type="entry name" value="CND1/NCAPD3"/>
</dbReference>
<dbReference type="SUPFAM" id="SSF48371">
    <property type="entry name" value="ARM repeat"/>
    <property type="match status" value="1"/>
</dbReference>
<feature type="region of interest" description="Disordered" evidence="1">
    <location>
        <begin position="503"/>
        <end position="525"/>
    </location>
</feature>
<organism evidence="2 3">
    <name type="scientific">Plectus sambesii</name>
    <dbReference type="NCBI Taxonomy" id="2011161"/>
    <lineage>
        <taxon>Eukaryota</taxon>
        <taxon>Metazoa</taxon>
        <taxon>Ecdysozoa</taxon>
        <taxon>Nematoda</taxon>
        <taxon>Chromadorea</taxon>
        <taxon>Plectida</taxon>
        <taxon>Plectina</taxon>
        <taxon>Plectoidea</taxon>
        <taxon>Plectidae</taxon>
        <taxon>Plectus</taxon>
    </lineage>
</organism>
<dbReference type="GO" id="GO:0010032">
    <property type="term" value="P:meiotic chromosome condensation"/>
    <property type="evidence" value="ECO:0007669"/>
    <property type="project" value="TreeGrafter"/>
</dbReference>
<reference evidence="3" key="1">
    <citation type="submission" date="2022-11" db="UniProtKB">
        <authorList>
            <consortium name="WormBaseParasite"/>
        </authorList>
    </citation>
    <scope>IDENTIFICATION</scope>
</reference>
<keyword evidence="2" id="KW-1185">Reference proteome</keyword>
<name>A0A914UUJ0_9BILA</name>
<dbReference type="PANTHER" id="PTHR14222:SF2">
    <property type="entry name" value="CONDENSIN COMPLEX SUBUNIT 1"/>
    <property type="match status" value="1"/>
</dbReference>
<dbReference type="GO" id="GO:0000779">
    <property type="term" value="C:condensed chromosome, centromeric region"/>
    <property type="evidence" value="ECO:0007669"/>
    <property type="project" value="TreeGrafter"/>
</dbReference>
<dbReference type="Proteomes" id="UP000887566">
    <property type="component" value="Unplaced"/>
</dbReference>
<evidence type="ECO:0000313" key="2">
    <source>
        <dbReference type="Proteomes" id="UP000887566"/>
    </source>
</evidence>
<evidence type="ECO:0000256" key="1">
    <source>
        <dbReference type="SAM" id="MobiDB-lite"/>
    </source>
</evidence>
<evidence type="ECO:0000313" key="3">
    <source>
        <dbReference type="WBParaSite" id="PSAMB.scaffold1223size34135.g11755.t1"/>
    </source>
</evidence>
<dbReference type="WBParaSite" id="PSAMB.scaffold1223size34135.g11755.t1">
    <property type="protein sequence ID" value="PSAMB.scaffold1223size34135.g11755.t1"/>
    <property type="gene ID" value="PSAMB.scaffold1223size34135.g11755"/>
</dbReference>
<dbReference type="InterPro" id="IPR016024">
    <property type="entry name" value="ARM-type_fold"/>
</dbReference>
<accession>A0A914UUJ0</accession>
<dbReference type="PANTHER" id="PTHR14222">
    <property type="entry name" value="CONDENSIN"/>
    <property type="match status" value="1"/>
</dbReference>
<proteinExistence type="predicted"/>
<dbReference type="AlphaFoldDB" id="A0A914UUJ0"/>
<dbReference type="GO" id="GO:0000796">
    <property type="term" value="C:condensin complex"/>
    <property type="evidence" value="ECO:0007669"/>
    <property type="project" value="TreeGrafter"/>
</dbReference>
<dbReference type="GO" id="GO:0042393">
    <property type="term" value="F:histone binding"/>
    <property type="evidence" value="ECO:0007669"/>
    <property type="project" value="TreeGrafter"/>
</dbReference>
<sequence>MKPFQVPLGDDELLEDNNDRFTVDQEPTPNQVVEHLHAFGDALASDNAQWQELPEYFDYFFACFRWMGTIFSLLSKEESCVSACDLFVQLWFGGKLGGRCDREQAKNSLDTVVDSIVEKLKDSFMRESVTAAARIETEELDQEDKVVEHRTKMEQLNSKIQYYTEAIEFASQLQTVLPKIGRLLRFGQSSEVTEAIKLIVACRMFHVPGSHASVRELCRLIWRNDVAIKEAVVNACNQLFLSTGSDSADNLAKQTAKNLIGLVRGADVKEQSSVEEVVCEMMKLKPFHGDVLKHLWAYLDQRTDQPEGRCALKLLGMIGRAERSVIKANVAHLLEKGLGEQAEKDFSFAADACYALSMLGNKVDLKNEDSIRKDPYRLPKDDPLFERLFHLLSNGFNRLEDDHWTPMMERALNVVFFIADQPDKFGAKLLISCVEKTIAVLSASTSNAEKDVDLKTRDKCIVRVFALIGHLALRMLIYVDIAYCGEMKRREQITAMLRSPSRKKRRTTAIKRESQQISRSPASDHGSVIELCDDDMGLAGASAEDIDQENAARILDKEVLSDSELLGKAAPLVLYVLQRERMNKFSPAVLTAASLALSKLMLLSERFGVLVGLRSGGKLRSFLLSHNPPRETDIV</sequence>
<dbReference type="GO" id="GO:0007076">
    <property type="term" value="P:mitotic chromosome condensation"/>
    <property type="evidence" value="ECO:0007669"/>
    <property type="project" value="InterPro"/>
</dbReference>
<protein>
    <submittedName>
        <fullName evidence="3">Condensin complex subunit 1</fullName>
    </submittedName>
</protein>